<feature type="region of interest" description="Disordered" evidence="10">
    <location>
        <begin position="171"/>
        <end position="199"/>
    </location>
</feature>
<keyword evidence="8" id="KW-0961">Cell wall biogenesis/degradation</keyword>
<sequence>MGKAAIALALGGAVLLQGSLSPAFAGQVSGIDLSNGVTGTRAEITLQGAGKFKILSLAGPDRLVVDLPESSAPKQLKLPAPTGVVTAVRTGQPVPGTVRVVFELASPVKAMTPHIEGSGAQSRLVIAWPGDGQPPAAAPARAVAPAAAPQVSAARATSSLAAEVVRQATAAPPEPAAAMPAPTPTPTPPSASQQAPAAALAMAMPGDLSPAAILAGQPVPGIIVPAPSKPQTVAPAVTIATGRPAPSEPQTVAPGVTIATGRPAPVEPKTTVADQPATTLPQPRLAMRAGMRPLVIAIDAGHGGQDSGAIGPTGKYEKNVTLAIARELARQIDATPGLKSYLTRNGDYFIPLNQRAVKARAAHADMFISIHADAAENRSASGSSVYVLSLKGATSQRARWLADKENASDLIGGRSLQSVDSTLGSVLIDLAQSGHMKASEDAAGHVLAGLKQVGNAHKTSLEKANFAVLRTSDMPAMLVETAFISNYSEERQLTDPSFQRGIARAVLGGVETYFSRSPPPGTLFAARAQAASTGSAGGGAP</sequence>
<evidence type="ECO:0000256" key="3">
    <source>
        <dbReference type="ARBA" id="ARBA00010860"/>
    </source>
</evidence>
<comment type="catalytic activity">
    <reaction evidence="1">
        <text>Hydrolyzes the link between N-acetylmuramoyl residues and L-amino acid residues in certain cell-wall glycopeptides.</text>
        <dbReference type="EC" id="3.5.1.28"/>
    </reaction>
</comment>
<accession>G7USF9</accession>
<comment type="similarity">
    <text evidence="3">Belongs to the N-acetylmuramoyl-L-alanine amidase 3 family.</text>
</comment>
<evidence type="ECO:0000256" key="11">
    <source>
        <dbReference type="SAM" id="SignalP"/>
    </source>
</evidence>
<dbReference type="EC" id="3.5.1.28" evidence="4"/>
<gene>
    <name evidence="13" type="ordered locus">DSC_06900</name>
</gene>
<keyword evidence="7" id="KW-0378">Hydrolase</keyword>
<comment type="subcellular location">
    <subcellularLocation>
        <location evidence="2">Periplasm</location>
    </subcellularLocation>
</comment>
<dbReference type="Pfam" id="PF01520">
    <property type="entry name" value="Amidase_3"/>
    <property type="match status" value="1"/>
</dbReference>
<name>G7USF9_PSEUP</name>
<dbReference type="GO" id="GO:0009253">
    <property type="term" value="P:peptidoglycan catabolic process"/>
    <property type="evidence" value="ECO:0007669"/>
    <property type="project" value="InterPro"/>
</dbReference>
<evidence type="ECO:0000313" key="13">
    <source>
        <dbReference type="EMBL" id="AER56031.1"/>
    </source>
</evidence>
<reference evidence="13 14" key="1">
    <citation type="journal article" date="2012" name="J. Bacteriol.">
        <title>Complete Genome Sequence of the BTEX-Degrading Bacterium Pseudoxanthomonas spadix BD-a59.</title>
        <authorList>
            <person name="Lee S.H."/>
            <person name="Jin H.M."/>
            <person name="Lee H.J."/>
            <person name="Kim J.M."/>
            <person name="Jeon C.O."/>
        </authorList>
    </citation>
    <scope>NUCLEOTIDE SEQUENCE [LARGE SCALE GENOMIC DNA]</scope>
    <source>
        <strain evidence="13 14">BD-a59</strain>
    </source>
</reference>
<dbReference type="HOGENOM" id="CLU_014322_2_2_6"/>
<dbReference type="GO" id="GO:0071555">
    <property type="term" value="P:cell wall organization"/>
    <property type="evidence" value="ECO:0007669"/>
    <property type="project" value="UniProtKB-KW"/>
</dbReference>
<feature type="signal peptide" evidence="11">
    <location>
        <begin position="1"/>
        <end position="25"/>
    </location>
</feature>
<dbReference type="AlphaFoldDB" id="G7USF9"/>
<dbReference type="SUPFAM" id="SSF53187">
    <property type="entry name" value="Zn-dependent exopeptidases"/>
    <property type="match status" value="1"/>
</dbReference>
<dbReference type="PANTHER" id="PTHR30404:SF0">
    <property type="entry name" value="N-ACETYLMURAMOYL-L-ALANINE AMIDASE AMIC"/>
    <property type="match status" value="1"/>
</dbReference>
<dbReference type="FunFam" id="3.40.630.40:FF:000001">
    <property type="entry name" value="N-acetylmuramoyl-L-alanine amidase"/>
    <property type="match status" value="1"/>
</dbReference>
<evidence type="ECO:0000256" key="4">
    <source>
        <dbReference type="ARBA" id="ARBA00011901"/>
    </source>
</evidence>
<feature type="domain" description="MurNAc-LAA" evidence="12">
    <location>
        <begin position="356"/>
        <end position="511"/>
    </location>
</feature>
<evidence type="ECO:0000256" key="8">
    <source>
        <dbReference type="ARBA" id="ARBA00023316"/>
    </source>
</evidence>
<feature type="compositionally biased region" description="Low complexity" evidence="10">
    <location>
        <begin position="171"/>
        <end position="180"/>
    </location>
</feature>
<keyword evidence="14" id="KW-1185">Reference proteome</keyword>
<dbReference type="eggNOG" id="COG0860">
    <property type="taxonomic scope" value="Bacteria"/>
</dbReference>
<organism evidence="13 14">
    <name type="scientific">Pseudoxanthomonas spadix (strain BD-a59)</name>
    <dbReference type="NCBI Taxonomy" id="1045855"/>
    <lineage>
        <taxon>Bacteria</taxon>
        <taxon>Pseudomonadati</taxon>
        <taxon>Pseudomonadota</taxon>
        <taxon>Gammaproteobacteria</taxon>
        <taxon>Lysobacterales</taxon>
        <taxon>Lysobacteraceae</taxon>
        <taxon>Pseudoxanthomonas</taxon>
    </lineage>
</organism>
<dbReference type="OrthoDB" id="9806267at2"/>
<feature type="compositionally biased region" description="Low complexity" evidence="10">
    <location>
        <begin position="190"/>
        <end position="199"/>
    </location>
</feature>
<evidence type="ECO:0000256" key="1">
    <source>
        <dbReference type="ARBA" id="ARBA00001561"/>
    </source>
</evidence>
<keyword evidence="6" id="KW-0574">Periplasm</keyword>
<dbReference type="PANTHER" id="PTHR30404">
    <property type="entry name" value="N-ACETYLMURAMOYL-L-ALANINE AMIDASE"/>
    <property type="match status" value="1"/>
</dbReference>
<dbReference type="InterPro" id="IPR050695">
    <property type="entry name" value="N-acetylmuramoyl_amidase_3"/>
</dbReference>
<keyword evidence="5 11" id="KW-0732">Signal</keyword>
<dbReference type="GO" id="GO:0008745">
    <property type="term" value="F:N-acetylmuramoyl-L-alanine amidase activity"/>
    <property type="evidence" value="ECO:0007669"/>
    <property type="project" value="UniProtKB-EC"/>
</dbReference>
<evidence type="ECO:0000256" key="6">
    <source>
        <dbReference type="ARBA" id="ARBA00022764"/>
    </source>
</evidence>
<dbReference type="SMART" id="SM00646">
    <property type="entry name" value="Ami_3"/>
    <property type="match status" value="1"/>
</dbReference>
<dbReference type="Pfam" id="PF11741">
    <property type="entry name" value="AMIN"/>
    <property type="match status" value="1"/>
</dbReference>
<dbReference type="Proteomes" id="UP000005870">
    <property type="component" value="Chromosome"/>
</dbReference>
<proteinExistence type="inferred from homology"/>
<dbReference type="KEGG" id="psd:DSC_06900"/>
<protein>
    <recommendedName>
        <fullName evidence="9">N-acetylmuramoyl-L-alanine amidase AmiC</fullName>
        <ecNumber evidence="4">3.5.1.28</ecNumber>
    </recommendedName>
</protein>
<evidence type="ECO:0000256" key="5">
    <source>
        <dbReference type="ARBA" id="ARBA00022729"/>
    </source>
</evidence>
<dbReference type="RefSeq" id="WP_014160207.1">
    <property type="nucleotide sequence ID" value="NC_016147.2"/>
</dbReference>
<dbReference type="InterPro" id="IPR002508">
    <property type="entry name" value="MurNAc-LAA_cat"/>
</dbReference>
<evidence type="ECO:0000256" key="2">
    <source>
        <dbReference type="ARBA" id="ARBA00004418"/>
    </source>
</evidence>
<evidence type="ECO:0000256" key="10">
    <source>
        <dbReference type="SAM" id="MobiDB-lite"/>
    </source>
</evidence>
<evidence type="ECO:0000256" key="9">
    <source>
        <dbReference type="ARBA" id="ARBA00074581"/>
    </source>
</evidence>
<dbReference type="Gene3D" id="3.40.630.40">
    <property type="entry name" value="Zn-dependent exopeptidases"/>
    <property type="match status" value="1"/>
</dbReference>
<evidence type="ECO:0000256" key="7">
    <source>
        <dbReference type="ARBA" id="ARBA00022801"/>
    </source>
</evidence>
<feature type="region of interest" description="Disordered" evidence="10">
    <location>
        <begin position="242"/>
        <end position="276"/>
    </location>
</feature>
<evidence type="ECO:0000259" key="12">
    <source>
        <dbReference type="SMART" id="SM00646"/>
    </source>
</evidence>
<dbReference type="STRING" id="1045855.DSC_06900"/>
<dbReference type="InterPro" id="IPR021731">
    <property type="entry name" value="AMIN_dom"/>
</dbReference>
<feature type="chain" id="PRO_5003504384" description="N-acetylmuramoyl-L-alanine amidase AmiC" evidence="11">
    <location>
        <begin position="26"/>
        <end position="541"/>
    </location>
</feature>
<dbReference type="GO" id="GO:0030288">
    <property type="term" value="C:outer membrane-bounded periplasmic space"/>
    <property type="evidence" value="ECO:0007669"/>
    <property type="project" value="TreeGrafter"/>
</dbReference>
<dbReference type="CDD" id="cd02696">
    <property type="entry name" value="MurNAc-LAA"/>
    <property type="match status" value="1"/>
</dbReference>
<evidence type="ECO:0000313" key="14">
    <source>
        <dbReference type="Proteomes" id="UP000005870"/>
    </source>
</evidence>
<dbReference type="EMBL" id="CP003093">
    <property type="protein sequence ID" value="AER56031.1"/>
    <property type="molecule type" value="Genomic_DNA"/>
</dbReference>
<dbReference type="Gene3D" id="2.60.40.3500">
    <property type="match status" value="1"/>
</dbReference>